<dbReference type="NCBIfam" id="TIGR00254">
    <property type="entry name" value="GGDEF"/>
    <property type="match status" value="1"/>
</dbReference>
<reference evidence="8 9" key="1">
    <citation type="submission" date="2016-12" db="EMBL/GenBank/DDBJ databases">
        <title>Genome sequencing of Methylocaldum marinum.</title>
        <authorList>
            <person name="Takeuchi M."/>
            <person name="Kamagata Y."/>
            <person name="Hiraoka S."/>
            <person name="Oshima K."/>
            <person name="Hattori M."/>
            <person name="Iwasaki W."/>
        </authorList>
    </citation>
    <scope>NUCLEOTIDE SEQUENCE [LARGE SCALE GENOMIC DNA]</scope>
    <source>
        <strain evidence="8 9">S8</strain>
    </source>
</reference>
<organism evidence="8 9">
    <name type="scientific">Methylocaldum marinum</name>
    <dbReference type="NCBI Taxonomy" id="1432792"/>
    <lineage>
        <taxon>Bacteria</taxon>
        <taxon>Pseudomonadati</taxon>
        <taxon>Pseudomonadota</taxon>
        <taxon>Gammaproteobacteria</taxon>
        <taxon>Methylococcales</taxon>
        <taxon>Methylococcaceae</taxon>
        <taxon>Methylocaldum</taxon>
    </lineage>
</organism>
<gene>
    <name evidence="8" type="ORF">sS8_2238</name>
</gene>
<dbReference type="SMART" id="SM00448">
    <property type="entry name" value="REC"/>
    <property type="match status" value="1"/>
</dbReference>
<dbReference type="InterPro" id="IPR013976">
    <property type="entry name" value="HDOD"/>
</dbReference>
<dbReference type="GO" id="GO:0052621">
    <property type="term" value="F:diguanylate cyclase activity"/>
    <property type="evidence" value="ECO:0007669"/>
    <property type="project" value="UniProtKB-EC"/>
</dbReference>
<dbReference type="InterPro" id="IPR001789">
    <property type="entry name" value="Sig_transdc_resp-reg_receiver"/>
</dbReference>
<dbReference type="Pfam" id="PF08668">
    <property type="entry name" value="HDOD"/>
    <property type="match status" value="1"/>
</dbReference>
<dbReference type="InterPro" id="IPR029787">
    <property type="entry name" value="Nucleotide_cyclase"/>
</dbReference>
<dbReference type="InterPro" id="IPR050469">
    <property type="entry name" value="Diguanylate_Cyclase"/>
</dbReference>
<sequence>MFRPQENRFEELKTTGKLPSPFGVALEIMRLTQRKDASAQEIAQLVQIDPALTGRIIQFANSAHIGARRPVVAVLDAISLLGTNTVRQFALSLSVIQGNLRGACGSFDYRAFWADSLARALSIQAIATRDRIFAPEEAFTCALLSEIGQLALASVYPDEYAQCLSECNAEDDDALIACEQARFSIDHRRITLGLLQEWGFPSVMLEALALKYSDATPLASESTRAERFAAQLRLATLLGRCCDADTDVRSALLPQIVAMAQTLGLDEPDLEELWDQVAQQWRISSRFLSIPVGDLPLIKPAEADQAAVDPKPAGVKIILLNTGFKKVSELENLLTADGHQVLMADDTDKAIQLAVTEKPQLILAVSDKCPISGIQFCKALRASELGRQIYLIVMTSAPDDELLVKAFDAGADDFIVTPVHDRVLIARVRGGQRIIQLQEEMARERHEISRYARELAIAKRKMEVMAMTDSLTKVPNRRYAFARLDEEWSVWRRTGRPLTIMLLDLDHFKKINDFFGHQAGDQVLIHTAKVIRSMLRSTDVVCRLGGEEFIVIAPNTDTAVAKTLSERLRSDVEKHQIETLKLPSPVTISIGVAVSTNQTVNENDLLHRADQALYRAKHAGRNTVRFYSPQAAA</sequence>
<dbReference type="CDD" id="cd01949">
    <property type="entry name" value="GGDEF"/>
    <property type="match status" value="1"/>
</dbReference>
<dbReference type="PROSITE" id="PS51833">
    <property type="entry name" value="HDOD"/>
    <property type="match status" value="1"/>
</dbReference>
<evidence type="ECO:0000313" key="8">
    <source>
        <dbReference type="EMBL" id="BBA34190.1"/>
    </source>
</evidence>
<dbReference type="SMART" id="SM00267">
    <property type="entry name" value="GGDEF"/>
    <property type="match status" value="1"/>
</dbReference>
<dbReference type="GO" id="GO:0000160">
    <property type="term" value="P:phosphorelay signal transduction system"/>
    <property type="evidence" value="ECO:0007669"/>
    <property type="project" value="InterPro"/>
</dbReference>
<dbReference type="PROSITE" id="PS50110">
    <property type="entry name" value="RESPONSE_REGULATORY"/>
    <property type="match status" value="1"/>
</dbReference>
<dbReference type="FunFam" id="3.30.70.270:FF:000001">
    <property type="entry name" value="Diguanylate cyclase domain protein"/>
    <property type="match status" value="1"/>
</dbReference>
<dbReference type="GO" id="GO:0005886">
    <property type="term" value="C:plasma membrane"/>
    <property type="evidence" value="ECO:0007669"/>
    <property type="project" value="TreeGrafter"/>
</dbReference>
<dbReference type="SUPFAM" id="SSF52172">
    <property type="entry name" value="CheY-like"/>
    <property type="match status" value="1"/>
</dbReference>
<evidence type="ECO:0000256" key="2">
    <source>
        <dbReference type="ARBA" id="ARBA00012528"/>
    </source>
</evidence>
<dbReference type="Pfam" id="PF00990">
    <property type="entry name" value="GGDEF"/>
    <property type="match status" value="1"/>
</dbReference>
<dbReference type="SUPFAM" id="SSF55073">
    <property type="entry name" value="Nucleotide cyclase"/>
    <property type="match status" value="1"/>
</dbReference>
<dbReference type="EC" id="2.7.7.65" evidence="2"/>
<evidence type="ECO:0000259" key="7">
    <source>
        <dbReference type="PROSITE" id="PS51833"/>
    </source>
</evidence>
<feature type="domain" description="GGDEF" evidence="6">
    <location>
        <begin position="496"/>
        <end position="629"/>
    </location>
</feature>
<dbReference type="RefSeq" id="WP_119629651.1">
    <property type="nucleotide sequence ID" value="NZ_AP017928.1"/>
</dbReference>
<dbReference type="InterPro" id="IPR000160">
    <property type="entry name" value="GGDEF_dom"/>
</dbReference>
<dbReference type="InterPro" id="IPR043128">
    <property type="entry name" value="Rev_trsase/Diguanyl_cyclase"/>
</dbReference>
<protein>
    <recommendedName>
        <fullName evidence="2">diguanylate cyclase</fullName>
        <ecNumber evidence="2">2.7.7.65</ecNumber>
    </recommendedName>
</protein>
<dbReference type="SUPFAM" id="SSF109604">
    <property type="entry name" value="HD-domain/PDEase-like"/>
    <property type="match status" value="1"/>
</dbReference>
<evidence type="ECO:0000256" key="3">
    <source>
        <dbReference type="PROSITE-ProRule" id="PRU00169"/>
    </source>
</evidence>
<evidence type="ECO:0000256" key="4">
    <source>
        <dbReference type="SAM" id="Coils"/>
    </source>
</evidence>
<evidence type="ECO:0000259" key="6">
    <source>
        <dbReference type="PROSITE" id="PS50887"/>
    </source>
</evidence>
<dbReference type="Proteomes" id="UP000266313">
    <property type="component" value="Chromosome"/>
</dbReference>
<feature type="coiled-coil region" evidence="4">
    <location>
        <begin position="434"/>
        <end position="461"/>
    </location>
</feature>
<dbReference type="GO" id="GO:1902201">
    <property type="term" value="P:negative regulation of bacterial-type flagellum-dependent cell motility"/>
    <property type="evidence" value="ECO:0007669"/>
    <property type="project" value="TreeGrafter"/>
</dbReference>
<dbReference type="PANTHER" id="PTHR45138">
    <property type="entry name" value="REGULATORY COMPONENTS OF SENSORY TRANSDUCTION SYSTEM"/>
    <property type="match status" value="1"/>
</dbReference>
<dbReference type="Pfam" id="PF00072">
    <property type="entry name" value="Response_reg"/>
    <property type="match status" value="1"/>
</dbReference>
<evidence type="ECO:0000256" key="1">
    <source>
        <dbReference type="ARBA" id="ARBA00001946"/>
    </source>
</evidence>
<comment type="cofactor">
    <cofactor evidence="1">
        <name>Mg(2+)</name>
        <dbReference type="ChEBI" id="CHEBI:18420"/>
    </cofactor>
</comment>
<dbReference type="Gene3D" id="1.10.3210.10">
    <property type="entry name" value="Hypothetical protein af1432"/>
    <property type="match status" value="1"/>
</dbReference>
<dbReference type="EMBL" id="AP017928">
    <property type="protein sequence ID" value="BBA34190.1"/>
    <property type="molecule type" value="Genomic_DNA"/>
</dbReference>
<dbReference type="PROSITE" id="PS50887">
    <property type="entry name" value="GGDEF"/>
    <property type="match status" value="1"/>
</dbReference>
<accession>A0A250KRB1</accession>
<name>A0A250KRB1_9GAMM</name>
<feature type="domain" description="Response regulatory" evidence="5">
    <location>
        <begin position="316"/>
        <end position="432"/>
    </location>
</feature>
<proteinExistence type="predicted"/>
<comment type="caution">
    <text evidence="3">Lacks conserved residue(s) required for the propagation of feature annotation.</text>
</comment>
<dbReference type="KEGG" id="mmai:sS8_2238"/>
<evidence type="ECO:0000259" key="5">
    <source>
        <dbReference type="PROSITE" id="PS50110"/>
    </source>
</evidence>
<dbReference type="GO" id="GO:0043709">
    <property type="term" value="P:cell adhesion involved in single-species biofilm formation"/>
    <property type="evidence" value="ECO:0007669"/>
    <property type="project" value="TreeGrafter"/>
</dbReference>
<dbReference type="PANTHER" id="PTHR45138:SF24">
    <property type="entry name" value="DIGUANYLATE CYCLASE DGCC-RELATED"/>
    <property type="match status" value="1"/>
</dbReference>
<dbReference type="InterPro" id="IPR011006">
    <property type="entry name" value="CheY-like_superfamily"/>
</dbReference>
<evidence type="ECO:0000313" key="9">
    <source>
        <dbReference type="Proteomes" id="UP000266313"/>
    </source>
</evidence>
<dbReference type="Gene3D" id="3.40.50.2300">
    <property type="match status" value="1"/>
</dbReference>
<feature type="domain" description="HDOD" evidence="7">
    <location>
        <begin position="18"/>
        <end position="214"/>
    </location>
</feature>
<keyword evidence="4" id="KW-0175">Coiled coil</keyword>
<dbReference type="Gene3D" id="3.30.70.270">
    <property type="match status" value="1"/>
</dbReference>
<dbReference type="AlphaFoldDB" id="A0A250KRB1"/>
<keyword evidence="9" id="KW-1185">Reference proteome</keyword>
<dbReference type="OrthoDB" id="9803824at2"/>